<keyword evidence="5" id="KW-0812">Transmembrane</keyword>
<protein>
    <submittedName>
        <fullName evidence="7">CIC11C00000003210</fullName>
    </submittedName>
</protein>
<feature type="signal peptide" evidence="6">
    <location>
        <begin position="1"/>
        <end position="17"/>
    </location>
</feature>
<dbReference type="InterPro" id="IPR032675">
    <property type="entry name" value="LRR_dom_sf"/>
</dbReference>
<evidence type="ECO:0000313" key="7">
    <source>
        <dbReference type="EMBL" id="SGZ55646.1"/>
    </source>
</evidence>
<name>A0A1L0DTF8_9ASCO</name>
<dbReference type="GO" id="GO:0009277">
    <property type="term" value="C:fungal-type cell wall"/>
    <property type="evidence" value="ECO:0007669"/>
    <property type="project" value="TreeGrafter"/>
</dbReference>
<sequence>MLLNSLVLAILARFVAAASSSSNSCSLSTTLSAASAVLNLNSCPTLEGKIEITGDQVANLDLSSVEVVEADLSIFNSSSIQAINFSGLENVTGSLDFTALTQLNNIDFSKLTSAEELSFVSLPSLAQLNLNSGLANVSSLTLSDTALSSIDSLLNFKTIGVLNVNNNKNISSIDLSTLKTVTEGLTLSFNNDNATIKLENLVWAANLTIQDVGEVSISSLEAVNGSFILGYNGFDTVEFDSLNTVGSSFQVFANDNLESLSLANLTEIDGEFRVFNNSLLQDISLDNLATIKGALAMSGDFGNFTLPKLKEVDGDFSVSSTSEDFSCEAFNDLHDDKKIKGHNYNCSSPSSSVVSSGSATSSGSSKSTGSGSDSSSTSSSSSSSSSSKTGGAGYLTPGMLISTVIGAAFALIM</sequence>
<reference evidence="8" key="1">
    <citation type="submission" date="2016-10" db="EMBL/GenBank/DDBJ databases">
        <authorList>
            <person name="Geijer C."/>
            <person name="Jareborg N."/>
            <person name="Dainat J."/>
        </authorList>
    </citation>
    <scope>NUCLEOTIDE SEQUENCE [LARGE SCALE GENOMIC DNA]</scope>
    <source>
        <strain evidence="8">PYCC 4715</strain>
    </source>
</reference>
<dbReference type="PANTHER" id="PTHR31018">
    <property type="entry name" value="SPORULATION-SPECIFIC PROTEIN-RELATED"/>
    <property type="match status" value="1"/>
</dbReference>
<evidence type="ECO:0000256" key="4">
    <source>
        <dbReference type="SAM" id="MobiDB-lite"/>
    </source>
</evidence>
<proteinExistence type="predicted"/>
<gene>
    <name evidence="7" type="ORF">SAMEA4029009_CIC11G00000003210</name>
</gene>
<dbReference type="GO" id="GO:0031505">
    <property type="term" value="P:fungal-type cell wall organization"/>
    <property type="evidence" value="ECO:0007669"/>
    <property type="project" value="TreeGrafter"/>
</dbReference>
<keyword evidence="2 6" id="KW-0732">Signal</keyword>
<evidence type="ECO:0000256" key="1">
    <source>
        <dbReference type="ARBA" id="ARBA00004196"/>
    </source>
</evidence>
<keyword evidence="5" id="KW-1133">Transmembrane helix</keyword>
<keyword evidence="5" id="KW-0472">Membrane</keyword>
<feature type="chain" id="PRO_5012317934" evidence="6">
    <location>
        <begin position="18"/>
        <end position="413"/>
    </location>
</feature>
<evidence type="ECO:0000256" key="2">
    <source>
        <dbReference type="ARBA" id="ARBA00022729"/>
    </source>
</evidence>
<dbReference type="PANTHER" id="PTHR31018:SF3">
    <property type="entry name" value="RECEPTOR PROTEIN-TYROSINE KINASE"/>
    <property type="match status" value="1"/>
</dbReference>
<organism evidence="7 8">
    <name type="scientific">Sungouiella intermedia</name>
    <dbReference type="NCBI Taxonomy" id="45354"/>
    <lineage>
        <taxon>Eukaryota</taxon>
        <taxon>Fungi</taxon>
        <taxon>Dikarya</taxon>
        <taxon>Ascomycota</taxon>
        <taxon>Saccharomycotina</taxon>
        <taxon>Pichiomycetes</taxon>
        <taxon>Metschnikowiaceae</taxon>
        <taxon>Sungouiella</taxon>
    </lineage>
</organism>
<dbReference type="AlphaFoldDB" id="A0A1L0DTF8"/>
<evidence type="ECO:0000313" key="8">
    <source>
        <dbReference type="Proteomes" id="UP000182259"/>
    </source>
</evidence>
<dbReference type="EMBL" id="LT635767">
    <property type="protein sequence ID" value="SGZ55646.1"/>
    <property type="molecule type" value="Genomic_DNA"/>
</dbReference>
<dbReference type="GO" id="GO:0009986">
    <property type="term" value="C:cell surface"/>
    <property type="evidence" value="ECO:0007669"/>
    <property type="project" value="TreeGrafter"/>
</dbReference>
<feature type="transmembrane region" description="Helical" evidence="5">
    <location>
        <begin position="391"/>
        <end position="412"/>
    </location>
</feature>
<comment type="subcellular location">
    <subcellularLocation>
        <location evidence="1">Cell envelope</location>
    </subcellularLocation>
</comment>
<keyword evidence="3" id="KW-0325">Glycoprotein</keyword>
<dbReference type="GO" id="GO:0005886">
    <property type="term" value="C:plasma membrane"/>
    <property type="evidence" value="ECO:0007669"/>
    <property type="project" value="TreeGrafter"/>
</dbReference>
<evidence type="ECO:0000256" key="5">
    <source>
        <dbReference type="SAM" id="Phobius"/>
    </source>
</evidence>
<accession>A0A1L0DTF8</accession>
<feature type="region of interest" description="Disordered" evidence="4">
    <location>
        <begin position="345"/>
        <end position="390"/>
    </location>
</feature>
<dbReference type="SUPFAM" id="SSF52058">
    <property type="entry name" value="L domain-like"/>
    <property type="match status" value="2"/>
</dbReference>
<evidence type="ECO:0000256" key="3">
    <source>
        <dbReference type="ARBA" id="ARBA00023180"/>
    </source>
</evidence>
<evidence type="ECO:0000256" key="6">
    <source>
        <dbReference type="SAM" id="SignalP"/>
    </source>
</evidence>
<dbReference type="Proteomes" id="UP000182259">
    <property type="component" value="Chromosome IV"/>
</dbReference>
<dbReference type="Gene3D" id="3.80.10.10">
    <property type="entry name" value="Ribonuclease Inhibitor"/>
    <property type="match status" value="1"/>
</dbReference>
<dbReference type="InterPro" id="IPR051648">
    <property type="entry name" value="CWI-Assembly_Regulator"/>
</dbReference>
<feature type="compositionally biased region" description="Low complexity" evidence="4">
    <location>
        <begin position="347"/>
        <end position="389"/>
    </location>
</feature>